<organism evidence="1 2">
    <name type="scientific">Coleophoma crateriformis</name>
    <dbReference type="NCBI Taxonomy" id="565419"/>
    <lineage>
        <taxon>Eukaryota</taxon>
        <taxon>Fungi</taxon>
        <taxon>Dikarya</taxon>
        <taxon>Ascomycota</taxon>
        <taxon>Pezizomycotina</taxon>
        <taxon>Leotiomycetes</taxon>
        <taxon>Helotiales</taxon>
        <taxon>Dermateaceae</taxon>
        <taxon>Coleophoma</taxon>
    </lineage>
</organism>
<dbReference type="Proteomes" id="UP000256328">
    <property type="component" value="Unassembled WGS sequence"/>
</dbReference>
<dbReference type="EMBL" id="PDLN01000026">
    <property type="protein sequence ID" value="RDW56522.1"/>
    <property type="molecule type" value="Genomic_DNA"/>
</dbReference>
<keyword evidence="2" id="KW-1185">Reference proteome</keyword>
<dbReference type="OrthoDB" id="5343483at2759"/>
<sequence>MEEARQARKPGTGSLACPAQGSLRSILIENATTLTRYRHQKASRPSAGHVSSRIPRSIYDDLLQLRVSWCQSDKDSIARRIVRKLAEEGHPQNNIGPGKLSVHYNQKPVCTINLPLVARYGSRILWAYVDSTWIWNERAKARTHKDFIASYRKDQDRKEDLLPIHPFCVAAIIAIAQQQTPSQSSTLFVTRYIELLSKVVGDKPRLITAIFEYTVKVPKLYLKKFSHPYKYYDSELVVQRRAFALAEENIPLFSQAVKDLGA</sequence>
<evidence type="ECO:0000313" key="1">
    <source>
        <dbReference type="EMBL" id="RDW56522.1"/>
    </source>
</evidence>
<name>A0A3D8Q3V6_9HELO</name>
<protein>
    <submittedName>
        <fullName evidence="1">Uncharacterized protein</fullName>
    </submittedName>
</protein>
<evidence type="ECO:0000313" key="2">
    <source>
        <dbReference type="Proteomes" id="UP000256328"/>
    </source>
</evidence>
<dbReference type="AlphaFoldDB" id="A0A3D8Q3V6"/>
<comment type="caution">
    <text evidence="1">The sequence shown here is derived from an EMBL/GenBank/DDBJ whole genome shotgun (WGS) entry which is preliminary data.</text>
</comment>
<accession>A0A3D8Q3V6</accession>
<gene>
    <name evidence="1" type="ORF">BP5796_13163</name>
</gene>
<proteinExistence type="predicted"/>
<reference evidence="1 2" key="1">
    <citation type="journal article" date="2018" name="IMA Fungus">
        <title>IMA Genome-F 9: Draft genome sequence of Annulohypoxylon stygium, Aspergillus mulundensis, Berkeleyomyces basicola (syn. Thielaviopsis basicola), Ceratocystis smalleyi, two Cercospora beticola strains, Coleophoma cylindrospora, Fusarium fracticaudum, Phialophora cf. hyalina, and Morchella septimelata.</title>
        <authorList>
            <person name="Wingfield B.D."/>
            <person name="Bills G.F."/>
            <person name="Dong Y."/>
            <person name="Huang W."/>
            <person name="Nel W.J."/>
            <person name="Swalarsk-Parry B.S."/>
            <person name="Vaghefi N."/>
            <person name="Wilken P.M."/>
            <person name="An Z."/>
            <person name="de Beer Z.W."/>
            <person name="De Vos L."/>
            <person name="Chen L."/>
            <person name="Duong T.A."/>
            <person name="Gao Y."/>
            <person name="Hammerbacher A."/>
            <person name="Kikkert J.R."/>
            <person name="Li Y."/>
            <person name="Li H."/>
            <person name="Li K."/>
            <person name="Li Q."/>
            <person name="Liu X."/>
            <person name="Ma X."/>
            <person name="Naidoo K."/>
            <person name="Pethybridge S.J."/>
            <person name="Sun J."/>
            <person name="Steenkamp E.T."/>
            <person name="van der Nest M.A."/>
            <person name="van Wyk S."/>
            <person name="Wingfield M.J."/>
            <person name="Xiong C."/>
            <person name="Yue Q."/>
            <person name="Zhang X."/>
        </authorList>
    </citation>
    <scope>NUCLEOTIDE SEQUENCE [LARGE SCALE GENOMIC DNA]</scope>
    <source>
        <strain evidence="1 2">BP5796</strain>
    </source>
</reference>